<name>A0A5F1YCZ5_9LEPT</name>
<protein>
    <submittedName>
        <fullName evidence="2">SGNH/GDSL hydrolase family protein</fullName>
    </submittedName>
</protein>
<dbReference type="InterPro" id="IPR051532">
    <property type="entry name" value="Ester_Hydrolysis_Enzymes"/>
</dbReference>
<dbReference type="InterPro" id="IPR036514">
    <property type="entry name" value="SGNH_hydro_sf"/>
</dbReference>
<dbReference type="RefSeq" id="WP_135591421.1">
    <property type="nucleotide sequence ID" value="NZ_RQEZ01000030.1"/>
</dbReference>
<dbReference type="PANTHER" id="PTHR30383:SF5">
    <property type="entry name" value="SGNH HYDROLASE-TYPE ESTERASE DOMAIN-CONTAINING PROTEIN"/>
    <property type="match status" value="1"/>
</dbReference>
<sequence>MRSNSISLLVKLRILSFWNILFLLFVNCVGKEEERRGLSALLPLSGSLLKVGIIGDSLSQRSDGFGLREKLGNRFTVTDYSVSGRDVPGWAQEVGVALTGEHDLWIVELGTNDVSGYPIERFPDNYEFLLNEIRSKSNGVIMPTVLPPTIQPGYREKILNVNSYLRSLGAAYPVADMETVFLQVENSIPLYPQTDPIHPNPVGYDLMGTIYADSIRKLYVH</sequence>
<feature type="domain" description="SGNH hydrolase-type esterase" evidence="1">
    <location>
        <begin position="54"/>
        <end position="206"/>
    </location>
</feature>
<dbReference type="PANTHER" id="PTHR30383">
    <property type="entry name" value="THIOESTERASE 1/PROTEASE 1/LYSOPHOSPHOLIPASE L1"/>
    <property type="match status" value="1"/>
</dbReference>
<organism evidence="2 3">
    <name type="scientific">Leptospira gomenensis</name>
    <dbReference type="NCBI Taxonomy" id="2484974"/>
    <lineage>
        <taxon>Bacteria</taxon>
        <taxon>Pseudomonadati</taxon>
        <taxon>Spirochaetota</taxon>
        <taxon>Spirochaetia</taxon>
        <taxon>Leptospirales</taxon>
        <taxon>Leptospiraceae</taxon>
        <taxon>Leptospira</taxon>
    </lineage>
</organism>
<dbReference type="OrthoDB" id="343579at2"/>
<evidence type="ECO:0000313" key="2">
    <source>
        <dbReference type="EMBL" id="TGK34975.1"/>
    </source>
</evidence>
<dbReference type="Proteomes" id="UP000298277">
    <property type="component" value="Unassembled WGS sequence"/>
</dbReference>
<dbReference type="Gene3D" id="3.40.50.1110">
    <property type="entry name" value="SGNH hydrolase"/>
    <property type="match status" value="1"/>
</dbReference>
<keyword evidence="2" id="KW-0378">Hydrolase</keyword>
<dbReference type="SUPFAM" id="SSF52266">
    <property type="entry name" value="SGNH hydrolase"/>
    <property type="match status" value="1"/>
</dbReference>
<dbReference type="GO" id="GO:0004622">
    <property type="term" value="F:phosphatidylcholine lysophospholipase activity"/>
    <property type="evidence" value="ECO:0007669"/>
    <property type="project" value="TreeGrafter"/>
</dbReference>
<dbReference type="Pfam" id="PF13472">
    <property type="entry name" value="Lipase_GDSL_2"/>
    <property type="match status" value="1"/>
</dbReference>
<keyword evidence="3" id="KW-1185">Reference proteome</keyword>
<comment type="caution">
    <text evidence="2">The sequence shown here is derived from an EMBL/GenBank/DDBJ whole genome shotgun (WGS) entry which is preliminary data.</text>
</comment>
<evidence type="ECO:0000313" key="3">
    <source>
        <dbReference type="Proteomes" id="UP000298277"/>
    </source>
</evidence>
<gene>
    <name evidence="2" type="ORF">EHQ17_08065</name>
</gene>
<dbReference type="InterPro" id="IPR013830">
    <property type="entry name" value="SGNH_hydro"/>
</dbReference>
<evidence type="ECO:0000259" key="1">
    <source>
        <dbReference type="Pfam" id="PF13472"/>
    </source>
</evidence>
<reference evidence="2" key="1">
    <citation type="journal article" date="2019" name="PLoS Negl. Trop. Dis.">
        <title>Revisiting the worldwide diversity of Leptospira species in the environment.</title>
        <authorList>
            <person name="Vincent A.T."/>
            <person name="Schiettekatte O."/>
            <person name="Bourhy P."/>
            <person name="Veyrier F.J."/>
            <person name="Picardeau M."/>
        </authorList>
    </citation>
    <scope>NUCLEOTIDE SEQUENCE [LARGE SCALE GENOMIC DNA]</scope>
    <source>
        <strain evidence="2">201800299</strain>
    </source>
</reference>
<proteinExistence type="predicted"/>
<accession>A0A5F1YCZ5</accession>
<dbReference type="EMBL" id="RQFA01000033">
    <property type="protein sequence ID" value="TGK34975.1"/>
    <property type="molecule type" value="Genomic_DNA"/>
</dbReference>
<dbReference type="CDD" id="cd00229">
    <property type="entry name" value="SGNH_hydrolase"/>
    <property type="match status" value="1"/>
</dbReference>
<dbReference type="AlphaFoldDB" id="A0A5F1YCZ5"/>